<evidence type="ECO:0000256" key="1">
    <source>
        <dbReference type="SAM" id="MobiDB-lite"/>
    </source>
</evidence>
<protein>
    <submittedName>
        <fullName evidence="2">Uncharacterized protein</fullName>
    </submittedName>
</protein>
<proteinExistence type="predicted"/>
<evidence type="ECO:0000313" key="2">
    <source>
        <dbReference type="EMBL" id="CAH2049413.1"/>
    </source>
</evidence>
<evidence type="ECO:0000313" key="3">
    <source>
        <dbReference type="Proteomes" id="UP000837857"/>
    </source>
</evidence>
<organism evidence="2 3">
    <name type="scientific">Iphiclides podalirius</name>
    <name type="common">scarce swallowtail</name>
    <dbReference type="NCBI Taxonomy" id="110791"/>
    <lineage>
        <taxon>Eukaryota</taxon>
        <taxon>Metazoa</taxon>
        <taxon>Ecdysozoa</taxon>
        <taxon>Arthropoda</taxon>
        <taxon>Hexapoda</taxon>
        <taxon>Insecta</taxon>
        <taxon>Pterygota</taxon>
        <taxon>Neoptera</taxon>
        <taxon>Endopterygota</taxon>
        <taxon>Lepidoptera</taxon>
        <taxon>Glossata</taxon>
        <taxon>Ditrysia</taxon>
        <taxon>Papilionoidea</taxon>
        <taxon>Papilionidae</taxon>
        <taxon>Papilioninae</taxon>
        <taxon>Iphiclides</taxon>
    </lineage>
</organism>
<keyword evidence="3" id="KW-1185">Reference proteome</keyword>
<accession>A0ABN8I9B0</accession>
<feature type="non-terminal residue" evidence="2">
    <location>
        <position position="1"/>
    </location>
</feature>
<dbReference type="Proteomes" id="UP000837857">
    <property type="component" value="Chromosome 19"/>
</dbReference>
<name>A0ABN8I9B0_9NEOP</name>
<dbReference type="EMBL" id="OW152831">
    <property type="protein sequence ID" value="CAH2049413.1"/>
    <property type="molecule type" value="Genomic_DNA"/>
</dbReference>
<reference evidence="2" key="1">
    <citation type="submission" date="2022-03" db="EMBL/GenBank/DDBJ databases">
        <authorList>
            <person name="Martin H S."/>
        </authorList>
    </citation>
    <scope>NUCLEOTIDE SEQUENCE</scope>
</reference>
<feature type="region of interest" description="Disordered" evidence="1">
    <location>
        <begin position="38"/>
        <end position="72"/>
    </location>
</feature>
<gene>
    <name evidence="2" type="ORF">IPOD504_LOCUS6810</name>
</gene>
<sequence length="171" mass="18430">MPTVAAAAAAEWRRAAAGAASLPGLIRASHATRSIASLPPSIIQRAMPSPPPPRTKGGRAHRSDTYQPSGQTLSVPALVGHELARLARYVKGASLRVFARWARSRRALVAGSRAECRHQVMQRAATVARTGKSNLGGETLRAHPRRYPPPRELRIIGRAKGSRPRGPRFCE</sequence>